<accession>A0A2M9BZD0</accession>
<evidence type="ECO:0000313" key="2">
    <source>
        <dbReference type="EMBL" id="PJJ63434.1"/>
    </source>
</evidence>
<dbReference type="RefSeq" id="WP_100343932.1">
    <property type="nucleotide sequence ID" value="NZ_PGFB01000002.1"/>
</dbReference>
<protein>
    <submittedName>
        <fullName evidence="2">Uncharacterized protein</fullName>
    </submittedName>
</protein>
<feature type="transmembrane region" description="Helical" evidence="1">
    <location>
        <begin position="49"/>
        <end position="75"/>
    </location>
</feature>
<dbReference type="EMBL" id="PGFB01000002">
    <property type="protein sequence ID" value="PJJ63434.1"/>
    <property type="molecule type" value="Genomic_DNA"/>
</dbReference>
<feature type="transmembrane region" description="Helical" evidence="1">
    <location>
        <begin position="87"/>
        <end position="107"/>
    </location>
</feature>
<keyword evidence="1" id="KW-0472">Membrane</keyword>
<sequence length="207" mass="21421">MSNNLAVTDQTSGTRPRWSIVGGGSLLTGALVLLVATILEYFVWHTDTLATGVFVLFSILFLANIVLYLVAMVALGFADGGIAGPSIIGRTGLVLFGVGWAVQQIIYWSGYFTGSLPTAVTTLSIIALIVTYLGAIAAAVVIALGGVVGGLARWALIIGFAIAGICAGIANSQSDQVLTTVLLSLSCVAQAFVGLSYLRSRRRPASL</sequence>
<organism evidence="2 3">
    <name type="scientific">Compostimonas suwonensis</name>
    <dbReference type="NCBI Taxonomy" id="1048394"/>
    <lineage>
        <taxon>Bacteria</taxon>
        <taxon>Bacillati</taxon>
        <taxon>Actinomycetota</taxon>
        <taxon>Actinomycetes</taxon>
        <taxon>Micrococcales</taxon>
        <taxon>Microbacteriaceae</taxon>
        <taxon>Compostimonas</taxon>
    </lineage>
</organism>
<gene>
    <name evidence="2" type="ORF">CLV54_1099</name>
</gene>
<dbReference type="AlphaFoldDB" id="A0A2M9BZD0"/>
<name>A0A2M9BZD0_9MICO</name>
<feature type="transmembrane region" description="Helical" evidence="1">
    <location>
        <begin position="20"/>
        <end position="43"/>
    </location>
</feature>
<reference evidence="2 3" key="1">
    <citation type="submission" date="2017-11" db="EMBL/GenBank/DDBJ databases">
        <title>Genomic Encyclopedia of Archaeal and Bacterial Type Strains, Phase II (KMG-II): From Individual Species to Whole Genera.</title>
        <authorList>
            <person name="Goeker M."/>
        </authorList>
    </citation>
    <scope>NUCLEOTIDE SEQUENCE [LARGE SCALE GENOMIC DNA]</scope>
    <source>
        <strain evidence="2 3">DSM 25625</strain>
    </source>
</reference>
<keyword evidence="3" id="KW-1185">Reference proteome</keyword>
<comment type="caution">
    <text evidence="2">The sequence shown here is derived from an EMBL/GenBank/DDBJ whole genome shotgun (WGS) entry which is preliminary data.</text>
</comment>
<dbReference type="Proteomes" id="UP000230161">
    <property type="component" value="Unassembled WGS sequence"/>
</dbReference>
<feature type="transmembrane region" description="Helical" evidence="1">
    <location>
        <begin position="119"/>
        <end position="144"/>
    </location>
</feature>
<keyword evidence="1" id="KW-0812">Transmembrane</keyword>
<proteinExistence type="predicted"/>
<evidence type="ECO:0000256" key="1">
    <source>
        <dbReference type="SAM" id="Phobius"/>
    </source>
</evidence>
<evidence type="ECO:0000313" key="3">
    <source>
        <dbReference type="Proteomes" id="UP000230161"/>
    </source>
</evidence>
<feature type="transmembrane region" description="Helical" evidence="1">
    <location>
        <begin position="176"/>
        <end position="198"/>
    </location>
</feature>
<feature type="transmembrane region" description="Helical" evidence="1">
    <location>
        <begin position="151"/>
        <end position="170"/>
    </location>
</feature>
<keyword evidence="1" id="KW-1133">Transmembrane helix</keyword>